<reference evidence="3" key="1">
    <citation type="submission" date="2016-10" db="EMBL/GenBank/DDBJ databases">
        <authorList>
            <person name="Varghese N."/>
            <person name="Submissions S."/>
        </authorList>
    </citation>
    <scope>NUCLEOTIDE SEQUENCE [LARGE SCALE GENOMIC DNA]</scope>
    <source>
        <strain evidence="3">DSM 45421</strain>
    </source>
</reference>
<dbReference type="RefSeq" id="WP_091363597.1">
    <property type="nucleotide sequence ID" value="NZ_FMZF01000001.1"/>
</dbReference>
<gene>
    <name evidence="2" type="ORF">SAMN05660690_0977</name>
</gene>
<proteinExistence type="predicted"/>
<evidence type="ECO:0000256" key="1">
    <source>
        <dbReference type="SAM" id="MobiDB-lite"/>
    </source>
</evidence>
<name>A0A1G6JUM4_9ACTN</name>
<sequence length="76" mass="7721">MQIDKDTILQLLRSQGDDAKAQQADQELPGQVDTDQHAGLLQKLGLEPADLIRMVTGGGGGQGGGLGGAIGGILGR</sequence>
<evidence type="ECO:0000313" key="3">
    <source>
        <dbReference type="Proteomes" id="UP000199416"/>
    </source>
</evidence>
<dbReference type="STRING" id="1190417.SAMN05660690_0977"/>
<accession>A0A1G6JUM4</accession>
<dbReference type="Proteomes" id="UP000199416">
    <property type="component" value="Unassembled WGS sequence"/>
</dbReference>
<dbReference type="OrthoDB" id="5196537at2"/>
<keyword evidence="3" id="KW-1185">Reference proteome</keyword>
<dbReference type="EMBL" id="FMZF01000001">
    <property type="protein sequence ID" value="SDC22331.1"/>
    <property type="molecule type" value="Genomic_DNA"/>
</dbReference>
<evidence type="ECO:0000313" key="2">
    <source>
        <dbReference type="EMBL" id="SDC22331.1"/>
    </source>
</evidence>
<feature type="region of interest" description="Disordered" evidence="1">
    <location>
        <begin position="57"/>
        <end position="76"/>
    </location>
</feature>
<dbReference type="AlphaFoldDB" id="A0A1G6JUM4"/>
<protein>
    <submittedName>
        <fullName evidence="2">Uncharacterized protein</fullName>
    </submittedName>
</protein>
<organism evidence="2 3">
    <name type="scientific">Geodermatophilus telluris</name>
    <dbReference type="NCBI Taxonomy" id="1190417"/>
    <lineage>
        <taxon>Bacteria</taxon>
        <taxon>Bacillati</taxon>
        <taxon>Actinomycetota</taxon>
        <taxon>Actinomycetes</taxon>
        <taxon>Geodermatophilales</taxon>
        <taxon>Geodermatophilaceae</taxon>
        <taxon>Geodermatophilus</taxon>
    </lineage>
</organism>